<keyword evidence="3" id="KW-0520">NAD</keyword>
<dbReference type="InterPro" id="IPR050857">
    <property type="entry name" value="D-2-hydroxyacid_DH"/>
</dbReference>
<evidence type="ECO:0000313" key="8">
    <source>
        <dbReference type="Proteomes" id="UP001595632"/>
    </source>
</evidence>
<dbReference type="Proteomes" id="UP001595632">
    <property type="component" value="Unassembled WGS sequence"/>
</dbReference>
<accession>A0ABV7GXA9</accession>
<feature type="domain" description="D-isomer specific 2-hydroxyacid dehydrogenase NAD-binding" evidence="6">
    <location>
        <begin position="108"/>
        <end position="281"/>
    </location>
</feature>
<evidence type="ECO:0000256" key="4">
    <source>
        <dbReference type="RuleBase" id="RU003719"/>
    </source>
</evidence>
<dbReference type="Pfam" id="PF00389">
    <property type="entry name" value="2-Hacid_dh"/>
    <property type="match status" value="1"/>
</dbReference>
<evidence type="ECO:0000256" key="1">
    <source>
        <dbReference type="ARBA" id="ARBA00005854"/>
    </source>
</evidence>
<comment type="similarity">
    <text evidence="1 4">Belongs to the D-isomer specific 2-hydroxyacid dehydrogenase family.</text>
</comment>
<dbReference type="SUPFAM" id="SSF52283">
    <property type="entry name" value="Formate/glycerate dehydrogenase catalytic domain-like"/>
    <property type="match status" value="1"/>
</dbReference>
<dbReference type="Gene3D" id="3.40.50.720">
    <property type="entry name" value="NAD(P)-binding Rossmann-like Domain"/>
    <property type="match status" value="2"/>
</dbReference>
<dbReference type="SUPFAM" id="SSF51735">
    <property type="entry name" value="NAD(P)-binding Rossmann-fold domains"/>
    <property type="match status" value="1"/>
</dbReference>
<evidence type="ECO:0000259" key="6">
    <source>
        <dbReference type="Pfam" id="PF02826"/>
    </source>
</evidence>
<organism evidence="7 8">
    <name type="scientific">Psychromarinibacter halotolerans</name>
    <dbReference type="NCBI Taxonomy" id="1775175"/>
    <lineage>
        <taxon>Bacteria</taxon>
        <taxon>Pseudomonadati</taxon>
        <taxon>Pseudomonadota</taxon>
        <taxon>Alphaproteobacteria</taxon>
        <taxon>Rhodobacterales</taxon>
        <taxon>Paracoccaceae</taxon>
        <taxon>Psychromarinibacter</taxon>
    </lineage>
</organism>
<sequence length="319" mass="32690">MAVLLTTSPSFARAGDIADRAEAAGHTILRVIEDGPEMQAALARAQYLVAGLPRIDGPVMDAAPNLKAVLKHGVGVDSIDIPAATARGIVVTSCPGANALSVAELAIGAVFALSRNLLWNHDSVASGRFERQRGREVTGATLGLLGLGQIGGRVARMALGVGMTVVGYDPDEAASAEALAMGVELADPDEVIARADTLSLHVTGVEANRDLIGAAEIARMKPGAFLVNYARGIVVDEDALAAALVSGQLAGAAVDAFRTEPPDPASGLMQAPNVLYSPHTGADTQGAVIRTGEMVLDDIAEIETGAVPARALNGKELNR</sequence>
<name>A0ABV7GXA9_9RHOB</name>
<evidence type="ECO:0000256" key="3">
    <source>
        <dbReference type="ARBA" id="ARBA00023027"/>
    </source>
</evidence>
<dbReference type="PANTHER" id="PTHR42789">
    <property type="entry name" value="D-ISOMER SPECIFIC 2-HYDROXYACID DEHYDROGENASE FAMILY PROTEIN (AFU_ORTHOLOGUE AFUA_6G10090)"/>
    <property type="match status" value="1"/>
</dbReference>
<protein>
    <submittedName>
        <fullName evidence="7">NAD(P)-dependent oxidoreductase</fullName>
    </submittedName>
</protein>
<dbReference type="RefSeq" id="WP_275634557.1">
    <property type="nucleotide sequence ID" value="NZ_JARGYD010000010.1"/>
</dbReference>
<dbReference type="InterPro" id="IPR006139">
    <property type="entry name" value="D-isomer_2_OHA_DH_cat_dom"/>
</dbReference>
<dbReference type="InterPro" id="IPR006140">
    <property type="entry name" value="D-isomer_DH_NAD-bd"/>
</dbReference>
<keyword evidence="2 4" id="KW-0560">Oxidoreductase</keyword>
<dbReference type="InterPro" id="IPR036291">
    <property type="entry name" value="NAD(P)-bd_dom_sf"/>
</dbReference>
<dbReference type="PANTHER" id="PTHR42789:SF1">
    <property type="entry name" value="D-ISOMER SPECIFIC 2-HYDROXYACID DEHYDROGENASE FAMILY PROTEIN (AFU_ORTHOLOGUE AFUA_6G10090)"/>
    <property type="match status" value="1"/>
</dbReference>
<dbReference type="Pfam" id="PF02826">
    <property type="entry name" value="2-Hacid_dh_C"/>
    <property type="match status" value="1"/>
</dbReference>
<feature type="domain" description="D-isomer specific 2-hydroxyacid dehydrogenase catalytic" evidence="5">
    <location>
        <begin position="40"/>
        <end position="313"/>
    </location>
</feature>
<dbReference type="EMBL" id="JBHRTB010000010">
    <property type="protein sequence ID" value="MFC3145183.1"/>
    <property type="molecule type" value="Genomic_DNA"/>
</dbReference>
<evidence type="ECO:0000256" key="2">
    <source>
        <dbReference type="ARBA" id="ARBA00023002"/>
    </source>
</evidence>
<gene>
    <name evidence="7" type="ORF">ACFOGP_20855</name>
</gene>
<dbReference type="PROSITE" id="PS00671">
    <property type="entry name" value="D_2_HYDROXYACID_DH_3"/>
    <property type="match status" value="1"/>
</dbReference>
<comment type="caution">
    <text evidence="7">The sequence shown here is derived from an EMBL/GenBank/DDBJ whole genome shotgun (WGS) entry which is preliminary data.</text>
</comment>
<evidence type="ECO:0000313" key="7">
    <source>
        <dbReference type="EMBL" id="MFC3145183.1"/>
    </source>
</evidence>
<keyword evidence="8" id="KW-1185">Reference proteome</keyword>
<proteinExistence type="inferred from homology"/>
<dbReference type="InterPro" id="IPR029753">
    <property type="entry name" value="D-isomer_DH_CS"/>
</dbReference>
<evidence type="ECO:0000259" key="5">
    <source>
        <dbReference type="Pfam" id="PF00389"/>
    </source>
</evidence>
<reference evidence="8" key="1">
    <citation type="journal article" date="2019" name="Int. J. Syst. Evol. Microbiol.">
        <title>The Global Catalogue of Microorganisms (GCM) 10K type strain sequencing project: providing services to taxonomists for standard genome sequencing and annotation.</title>
        <authorList>
            <consortium name="The Broad Institute Genomics Platform"/>
            <consortium name="The Broad Institute Genome Sequencing Center for Infectious Disease"/>
            <person name="Wu L."/>
            <person name="Ma J."/>
        </authorList>
    </citation>
    <scope>NUCLEOTIDE SEQUENCE [LARGE SCALE GENOMIC DNA]</scope>
    <source>
        <strain evidence="8">KCTC 52366</strain>
    </source>
</reference>